<keyword evidence="1" id="KW-0472">Membrane</keyword>
<accession>A0A6A4IDX0</accession>
<evidence type="ECO:0000313" key="2">
    <source>
        <dbReference type="EMBL" id="KAE9408766.1"/>
    </source>
</evidence>
<evidence type="ECO:0000313" key="3">
    <source>
        <dbReference type="Proteomes" id="UP000799118"/>
    </source>
</evidence>
<keyword evidence="1" id="KW-0812">Transmembrane</keyword>
<reference evidence="2" key="1">
    <citation type="journal article" date="2019" name="Environ. Microbiol.">
        <title>Fungal ecological strategies reflected in gene transcription - a case study of two litter decomposers.</title>
        <authorList>
            <person name="Barbi F."/>
            <person name="Kohler A."/>
            <person name="Barry K."/>
            <person name="Baskaran P."/>
            <person name="Daum C."/>
            <person name="Fauchery L."/>
            <person name="Ihrmark K."/>
            <person name="Kuo A."/>
            <person name="LaButti K."/>
            <person name="Lipzen A."/>
            <person name="Morin E."/>
            <person name="Grigoriev I.V."/>
            <person name="Henrissat B."/>
            <person name="Lindahl B."/>
            <person name="Martin F."/>
        </authorList>
    </citation>
    <scope>NUCLEOTIDE SEQUENCE</scope>
    <source>
        <strain evidence="2">JB14</strain>
    </source>
</reference>
<protein>
    <submittedName>
        <fullName evidence="2">Uncharacterized protein</fullName>
    </submittedName>
</protein>
<keyword evidence="1" id="KW-1133">Transmembrane helix</keyword>
<sequence>MQSPIDLSSHLTLHVFTSAQGGTDVFVSERLGVWVWVTPIFVFFWEVWLLRTHTSGTVWTC</sequence>
<feature type="transmembrane region" description="Helical" evidence="1">
    <location>
        <begin position="31"/>
        <end position="50"/>
    </location>
</feature>
<gene>
    <name evidence="2" type="ORF">BT96DRAFT_913882</name>
</gene>
<dbReference type="Proteomes" id="UP000799118">
    <property type="component" value="Unassembled WGS sequence"/>
</dbReference>
<name>A0A6A4IDX0_9AGAR</name>
<keyword evidence="3" id="KW-1185">Reference proteome</keyword>
<evidence type="ECO:0000256" key="1">
    <source>
        <dbReference type="SAM" id="Phobius"/>
    </source>
</evidence>
<organism evidence="2 3">
    <name type="scientific">Gymnopus androsaceus JB14</name>
    <dbReference type="NCBI Taxonomy" id="1447944"/>
    <lineage>
        <taxon>Eukaryota</taxon>
        <taxon>Fungi</taxon>
        <taxon>Dikarya</taxon>
        <taxon>Basidiomycota</taxon>
        <taxon>Agaricomycotina</taxon>
        <taxon>Agaricomycetes</taxon>
        <taxon>Agaricomycetidae</taxon>
        <taxon>Agaricales</taxon>
        <taxon>Marasmiineae</taxon>
        <taxon>Omphalotaceae</taxon>
        <taxon>Gymnopus</taxon>
    </lineage>
</organism>
<feature type="non-terminal residue" evidence="2">
    <location>
        <position position="61"/>
    </location>
</feature>
<dbReference type="EMBL" id="ML769390">
    <property type="protein sequence ID" value="KAE9408766.1"/>
    <property type="molecule type" value="Genomic_DNA"/>
</dbReference>
<proteinExistence type="predicted"/>
<dbReference type="AlphaFoldDB" id="A0A6A4IDX0"/>